<dbReference type="RefSeq" id="WP_108312771.1">
    <property type="nucleotide sequence ID" value="NZ_NESN01000003.1"/>
</dbReference>
<dbReference type="InterPro" id="IPR048119">
    <property type="entry name" value="KwaB"/>
</dbReference>
<evidence type="ECO:0008006" key="3">
    <source>
        <dbReference type="Google" id="ProtNLM"/>
    </source>
</evidence>
<dbReference type="NCBIfam" id="NF041623">
    <property type="entry name" value="KwaB"/>
    <property type="match status" value="1"/>
</dbReference>
<dbReference type="AlphaFoldDB" id="A0A315E9L0"/>
<proteinExistence type="predicted"/>
<dbReference type="Pfam" id="PF16162">
    <property type="entry name" value="KwaB"/>
    <property type="match status" value="1"/>
</dbReference>
<protein>
    <recommendedName>
        <fullName evidence="3">DUF4868 domain-containing protein</fullName>
    </recommendedName>
</protein>
<gene>
    <name evidence="1" type="ORF">B9Z37_09475</name>
</gene>
<evidence type="ECO:0000313" key="2">
    <source>
        <dbReference type="Proteomes" id="UP000250790"/>
    </source>
</evidence>
<accession>A0A315E9L0</accession>
<reference evidence="1 2" key="1">
    <citation type="submission" date="2017-04" db="EMBL/GenBank/DDBJ databases">
        <title>Unexpected and diverse lifestyles within the genus Limnohabitans.</title>
        <authorList>
            <person name="Kasalicky V."/>
            <person name="Mehrshad M."/>
            <person name="Andrei S.-A."/>
            <person name="Salcher M."/>
            <person name="Kratochvilova H."/>
            <person name="Simek K."/>
            <person name="Ghai R."/>
        </authorList>
    </citation>
    <scope>NUCLEOTIDE SEQUENCE [LARGE SCALE GENOMIC DNA]</scope>
    <source>
        <strain evidence="1 2">II-B4</strain>
    </source>
</reference>
<name>A0A315E9L0_9BURK</name>
<dbReference type="InterPro" id="IPR032359">
    <property type="entry name" value="KwaB-like"/>
</dbReference>
<sequence length="312" mass="35606">MKTVKELGNSLEEILGEGLNIRVYLGVGRHPERVYLRANVSPEDAAILCKQFVSGLRNYFNTKDLETLELSRLDERANALYAYDLEEQPQEFGAIRDLHEGKEPALFTFQNRAISDVKSLVVKVSSSTASATFYKQVFPFSVVRREQILLSWRTDRFEVLNEDVLKILPGFDVMLMDDEFYISSLPHFEKDFSFERIAKKAMEGVVQTVVEMDLVNDAKGYLSNLDLPKKHVLRAKHSPVFQMQSQAIIAFVENHPTYGLHVVDGKIQLSSRNSVRYLFKLLNEDILKSELTETVYDSRAKDLFVPTEEAAG</sequence>
<comment type="caution">
    <text evidence="1">The sequence shown here is derived from an EMBL/GenBank/DDBJ whole genome shotgun (WGS) entry which is preliminary data.</text>
</comment>
<dbReference type="EMBL" id="NESN01000003">
    <property type="protein sequence ID" value="PUE53295.1"/>
    <property type="molecule type" value="Genomic_DNA"/>
</dbReference>
<keyword evidence="2" id="KW-1185">Reference proteome</keyword>
<dbReference type="OrthoDB" id="9152440at2"/>
<dbReference type="Proteomes" id="UP000250790">
    <property type="component" value="Unassembled WGS sequence"/>
</dbReference>
<organism evidence="1 2">
    <name type="scientific">Limnohabitans parvus II-B4</name>
    <dbReference type="NCBI Taxonomy" id="1293052"/>
    <lineage>
        <taxon>Bacteria</taxon>
        <taxon>Pseudomonadati</taxon>
        <taxon>Pseudomonadota</taxon>
        <taxon>Betaproteobacteria</taxon>
        <taxon>Burkholderiales</taxon>
        <taxon>Comamonadaceae</taxon>
        <taxon>Limnohabitans</taxon>
    </lineage>
</organism>
<evidence type="ECO:0000313" key="1">
    <source>
        <dbReference type="EMBL" id="PUE53295.1"/>
    </source>
</evidence>